<feature type="region of interest" description="Disordered" evidence="1">
    <location>
        <begin position="14"/>
        <end position="55"/>
    </location>
</feature>
<sequence length="55" mass="6156">MRCPYPLLPSPSFHPFPLATHRPTHPTATHTLRRRQHSTPHSSLDGAASAATWCR</sequence>
<dbReference type="EMBL" id="GBRH01276735">
    <property type="protein sequence ID" value="JAD21160.1"/>
    <property type="molecule type" value="Transcribed_RNA"/>
</dbReference>
<evidence type="ECO:0000313" key="2">
    <source>
        <dbReference type="EMBL" id="JAD21160.1"/>
    </source>
</evidence>
<organism evidence="2">
    <name type="scientific">Arundo donax</name>
    <name type="common">Giant reed</name>
    <name type="synonym">Donax arundinaceus</name>
    <dbReference type="NCBI Taxonomy" id="35708"/>
    <lineage>
        <taxon>Eukaryota</taxon>
        <taxon>Viridiplantae</taxon>
        <taxon>Streptophyta</taxon>
        <taxon>Embryophyta</taxon>
        <taxon>Tracheophyta</taxon>
        <taxon>Spermatophyta</taxon>
        <taxon>Magnoliopsida</taxon>
        <taxon>Liliopsida</taxon>
        <taxon>Poales</taxon>
        <taxon>Poaceae</taxon>
        <taxon>PACMAD clade</taxon>
        <taxon>Arundinoideae</taxon>
        <taxon>Arundineae</taxon>
        <taxon>Arundo</taxon>
    </lineage>
</organism>
<reference evidence="2" key="2">
    <citation type="journal article" date="2015" name="Data Brief">
        <title>Shoot transcriptome of the giant reed, Arundo donax.</title>
        <authorList>
            <person name="Barrero R.A."/>
            <person name="Guerrero F.D."/>
            <person name="Moolhuijzen P."/>
            <person name="Goolsby J.A."/>
            <person name="Tidwell J."/>
            <person name="Bellgard S.E."/>
            <person name="Bellgard M.I."/>
        </authorList>
    </citation>
    <scope>NUCLEOTIDE SEQUENCE</scope>
    <source>
        <tissue evidence="2">Shoot tissue taken approximately 20 cm above the soil surface</tissue>
    </source>
</reference>
<name>A0A0A8Y7N9_ARUDO</name>
<protein>
    <submittedName>
        <fullName evidence="2">Uncharacterized protein</fullName>
    </submittedName>
</protein>
<proteinExistence type="predicted"/>
<evidence type="ECO:0000256" key="1">
    <source>
        <dbReference type="SAM" id="MobiDB-lite"/>
    </source>
</evidence>
<reference evidence="2" key="1">
    <citation type="submission" date="2014-09" db="EMBL/GenBank/DDBJ databases">
        <authorList>
            <person name="Magalhaes I.L.F."/>
            <person name="Oliveira U."/>
            <person name="Santos F.R."/>
            <person name="Vidigal T.H.D.A."/>
            <person name="Brescovit A.D."/>
            <person name="Santos A.J."/>
        </authorList>
    </citation>
    <scope>NUCLEOTIDE SEQUENCE</scope>
    <source>
        <tissue evidence="2">Shoot tissue taken approximately 20 cm above the soil surface</tissue>
    </source>
</reference>
<accession>A0A0A8Y7N9</accession>
<feature type="compositionally biased region" description="Low complexity" evidence="1">
    <location>
        <begin position="15"/>
        <end position="30"/>
    </location>
</feature>
<dbReference type="AlphaFoldDB" id="A0A0A8Y7N9"/>